<dbReference type="SMART" id="SM00014">
    <property type="entry name" value="acidPPc"/>
    <property type="match status" value="1"/>
</dbReference>
<keyword evidence="10" id="KW-1185">Reference proteome</keyword>
<reference evidence="9 10" key="1">
    <citation type="submission" date="2023-11" db="EMBL/GenBank/DDBJ databases">
        <title>Halocaridina rubra genome assembly.</title>
        <authorList>
            <person name="Smith C."/>
        </authorList>
    </citation>
    <scope>NUCLEOTIDE SEQUENCE [LARGE SCALE GENOMIC DNA]</scope>
    <source>
        <strain evidence="9">EP-1</strain>
        <tissue evidence="9">Whole</tissue>
    </source>
</reference>
<feature type="chain" id="PRO_5042908717" description="Phosphatidic acid phosphatase type 2/haloperoxidase domain-containing protein" evidence="7">
    <location>
        <begin position="22"/>
        <end position="294"/>
    </location>
</feature>
<dbReference type="EMBL" id="JAXCGZ010005748">
    <property type="protein sequence ID" value="KAK7080928.1"/>
    <property type="molecule type" value="Genomic_DNA"/>
</dbReference>
<feature type="transmembrane region" description="Helical" evidence="6">
    <location>
        <begin position="184"/>
        <end position="202"/>
    </location>
</feature>
<evidence type="ECO:0000259" key="8">
    <source>
        <dbReference type="SMART" id="SM00014"/>
    </source>
</evidence>
<feature type="transmembrane region" description="Helical" evidence="6">
    <location>
        <begin position="37"/>
        <end position="59"/>
    </location>
</feature>
<comment type="caution">
    <text evidence="9">The sequence shown here is derived from an EMBL/GenBank/DDBJ whole genome shotgun (WGS) entry which is preliminary data.</text>
</comment>
<gene>
    <name evidence="9" type="ORF">SK128_011349</name>
</gene>
<evidence type="ECO:0000256" key="3">
    <source>
        <dbReference type="ARBA" id="ARBA00022692"/>
    </source>
</evidence>
<sequence>MLNVAAFLVVSLLGLVPPTHTRVSCHDESIKRPYHPNTVSVGVLITVSVVIPIIVITALECLLRPVNCPLNGPRESPLRLGLERSRRYSFNLLIGALFTYFTNDLLKILTGEPRPLFWHVCAPNISDDLCKQGLVSVTWENCTNPKDFSPGKVVDTMKSFPSGHARLTSDNVCGINVHLCSPPGLILVWVSWTAFCCVSRVWDNWHHWWDVIAGMLLGATGALLTLQYLAQWFIRDGDMNFLDRGNSNYEMQEKRTSSFSQISTVKLISTNSERENHVEHRQESSQLNDINGIP</sequence>
<dbReference type="SUPFAM" id="SSF48317">
    <property type="entry name" value="Acid phosphatase/Vanadium-dependent haloperoxidase"/>
    <property type="match status" value="1"/>
</dbReference>
<feature type="transmembrane region" description="Helical" evidence="6">
    <location>
        <begin position="208"/>
        <end position="230"/>
    </location>
</feature>
<keyword evidence="3 6" id="KW-0812">Transmembrane</keyword>
<dbReference type="InterPro" id="IPR036938">
    <property type="entry name" value="PAP2/HPO_sf"/>
</dbReference>
<protein>
    <recommendedName>
        <fullName evidence="8">Phosphatidic acid phosphatase type 2/haloperoxidase domain-containing protein</fullName>
    </recommendedName>
</protein>
<dbReference type="PANTHER" id="PTHR10165">
    <property type="entry name" value="LIPID PHOSPHATE PHOSPHATASE"/>
    <property type="match status" value="1"/>
</dbReference>
<dbReference type="PANTHER" id="PTHR10165:SF103">
    <property type="entry name" value="PHOSPHOLIPID PHOSPHATASE HOMOLOG 1.2 HOMOLOG"/>
    <property type="match status" value="1"/>
</dbReference>
<dbReference type="GO" id="GO:0006644">
    <property type="term" value="P:phospholipid metabolic process"/>
    <property type="evidence" value="ECO:0007669"/>
    <property type="project" value="InterPro"/>
</dbReference>
<evidence type="ECO:0000256" key="4">
    <source>
        <dbReference type="ARBA" id="ARBA00022989"/>
    </source>
</evidence>
<dbReference type="GO" id="GO:0007165">
    <property type="term" value="P:signal transduction"/>
    <property type="evidence" value="ECO:0007669"/>
    <property type="project" value="TreeGrafter"/>
</dbReference>
<comment type="similarity">
    <text evidence="2">Belongs to the PA-phosphatase related phosphoesterase family.</text>
</comment>
<accession>A0AAN8XG39</accession>
<comment type="subcellular location">
    <subcellularLocation>
        <location evidence="1">Membrane</location>
        <topology evidence="1">Multi-pass membrane protein</topology>
    </subcellularLocation>
</comment>
<dbReference type="AlphaFoldDB" id="A0AAN8XG39"/>
<evidence type="ECO:0000256" key="7">
    <source>
        <dbReference type="SAM" id="SignalP"/>
    </source>
</evidence>
<evidence type="ECO:0000256" key="5">
    <source>
        <dbReference type="ARBA" id="ARBA00023136"/>
    </source>
</evidence>
<organism evidence="9 10">
    <name type="scientific">Halocaridina rubra</name>
    <name type="common">Hawaiian red shrimp</name>
    <dbReference type="NCBI Taxonomy" id="373956"/>
    <lineage>
        <taxon>Eukaryota</taxon>
        <taxon>Metazoa</taxon>
        <taxon>Ecdysozoa</taxon>
        <taxon>Arthropoda</taxon>
        <taxon>Crustacea</taxon>
        <taxon>Multicrustacea</taxon>
        <taxon>Malacostraca</taxon>
        <taxon>Eumalacostraca</taxon>
        <taxon>Eucarida</taxon>
        <taxon>Decapoda</taxon>
        <taxon>Pleocyemata</taxon>
        <taxon>Caridea</taxon>
        <taxon>Atyoidea</taxon>
        <taxon>Atyidae</taxon>
        <taxon>Halocaridina</taxon>
    </lineage>
</organism>
<keyword evidence="7" id="KW-0732">Signal</keyword>
<dbReference type="GO" id="GO:0046839">
    <property type="term" value="P:phospholipid dephosphorylation"/>
    <property type="evidence" value="ECO:0007669"/>
    <property type="project" value="TreeGrafter"/>
</dbReference>
<proteinExistence type="inferred from homology"/>
<evidence type="ECO:0000313" key="10">
    <source>
        <dbReference type="Proteomes" id="UP001381693"/>
    </source>
</evidence>
<feature type="domain" description="Phosphatidic acid phosphatase type 2/haloperoxidase" evidence="8">
    <location>
        <begin position="91"/>
        <end position="226"/>
    </location>
</feature>
<evidence type="ECO:0000256" key="6">
    <source>
        <dbReference type="SAM" id="Phobius"/>
    </source>
</evidence>
<dbReference type="GO" id="GO:0005886">
    <property type="term" value="C:plasma membrane"/>
    <property type="evidence" value="ECO:0007669"/>
    <property type="project" value="TreeGrafter"/>
</dbReference>
<dbReference type="Gene3D" id="1.20.144.10">
    <property type="entry name" value="Phosphatidic acid phosphatase type 2/haloperoxidase"/>
    <property type="match status" value="1"/>
</dbReference>
<dbReference type="InterPro" id="IPR000326">
    <property type="entry name" value="PAP2/HPO"/>
</dbReference>
<dbReference type="GO" id="GO:0008195">
    <property type="term" value="F:phosphatidate phosphatase activity"/>
    <property type="evidence" value="ECO:0007669"/>
    <property type="project" value="TreeGrafter"/>
</dbReference>
<evidence type="ECO:0000256" key="1">
    <source>
        <dbReference type="ARBA" id="ARBA00004141"/>
    </source>
</evidence>
<evidence type="ECO:0000313" key="9">
    <source>
        <dbReference type="EMBL" id="KAK7080928.1"/>
    </source>
</evidence>
<dbReference type="Proteomes" id="UP001381693">
    <property type="component" value="Unassembled WGS sequence"/>
</dbReference>
<dbReference type="Pfam" id="PF01569">
    <property type="entry name" value="PAP2"/>
    <property type="match status" value="1"/>
</dbReference>
<keyword evidence="5 6" id="KW-0472">Membrane</keyword>
<dbReference type="InterPro" id="IPR043216">
    <property type="entry name" value="PAP-like"/>
</dbReference>
<feature type="signal peptide" evidence="7">
    <location>
        <begin position="1"/>
        <end position="21"/>
    </location>
</feature>
<keyword evidence="4 6" id="KW-1133">Transmembrane helix</keyword>
<evidence type="ECO:0000256" key="2">
    <source>
        <dbReference type="ARBA" id="ARBA00008816"/>
    </source>
</evidence>
<name>A0AAN8XG39_HALRR</name>